<keyword evidence="2 6" id="KW-0812">Transmembrane</keyword>
<feature type="region of interest" description="Disordered" evidence="5">
    <location>
        <begin position="454"/>
        <end position="505"/>
    </location>
</feature>
<evidence type="ECO:0000313" key="8">
    <source>
        <dbReference type="EMBL" id="VDC19142.1"/>
    </source>
</evidence>
<protein>
    <submittedName>
        <fullName evidence="8">Tetratricopeptide repeat protein</fullName>
    </submittedName>
</protein>
<dbReference type="AlphaFoldDB" id="A0A3P5WDA6"/>
<evidence type="ECO:0000259" key="7">
    <source>
        <dbReference type="Pfam" id="PF07219"/>
    </source>
</evidence>
<feature type="transmembrane region" description="Helical" evidence="6">
    <location>
        <begin position="46"/>
        <end position="76"/>
    </location>
</feature>
<dbReference type="Gene3D" id="1.25.40.10">
    <property type="entry name" value="Tetratricopeptide repeat domain"/>
    <property type="match status" value="1"/>
</dbReference>
<dbReference type="InterPro" id="IPR016982">
    <property type="entry name" value="Mms48"/>
</dbReference>
<name>A0A3P5WDA6_9RHOB</name>
<dbReference type="GO" id="GO:0016020">
    <property type="term" value="C:membrane"/>
    <property type="evidence" value="ECO:0007669"/>
    <property type="project" value="UniProtKB-SubCell"/>
</dbReference>
<dbReference type="SUPFAM" id="SSF48452">
    <property type="entry name" value="TPR-like"/>
    <property type="match status" value="1"/>
</dbReference>
<evidence type="ECO:0000313" key="9">
    <source>
        <dbReference type="Proteomes" id="UP000277498"/>
    </source>
</evidence>
<evidence type="ECO:0000256" key="2">
    <source>
        <dbReference type="ARBA" id="ARBA00022692"/>
    </source>
</evidence>
<dbReference type="OrthoDB" id="9798343at2"/>
<dbReference type="Proteomes" id="UP000277498">
    <property type="component" value="Unassembled WGS sequence"/>
</dbReference>
<evidence type="ECO:0000256" key="6">
    <source>
        <dbReference type="SAM" id="Phobius"/>
    </source>
</evidence>
<evidence type="ECO:0000256" key="3">
    <source>
        <dbReference type="ARBA" id="ARBA00022989"/>
    </source>
</evidence>
<accession>A0A3P5WDA6</accession>
<organism evidence="8 9">
    <name type="scientific">Pseudogemmobacter humi</name>
    <dbReference type="NCBI Taxonomy" id="2483812"/>
    <lineage>
        <taxon>Bacteria</taxon>
        <taxon>Pseudomonadati</taxon>
        <taxon>Pseudomonadota</taxon>
        <taxon>Alphaproteobacteria</taxon>
        <taxon>Rhodobacterales</taxon>
        <taxon>Paracoccaceae</taxon>
        <taxon>Pseudogemmobacter</taxon>
    </lineage>
</organism>
<evidence type="ECO:0000256" key="1">
    <source>
        <dbReference type="ARBA" id="ARBA00004370"/>
    </source>
</evidence>
<comment type="subcellular location">
    <subcellularLocation>
        <location evidence="1">Membrane</location>
    </subcellularLocation>
</comment>
<evidence type="ECO:0000256" key="4">
    <source>
        <dbReference type="ARBA" id="ARBA00023136"/>
    </source>
</evidence>
<reference evidence="8 9" key="1">
    <citation type="submission" date="2018-11" db="EMBL/GenBank/DDBJ databases">
        <authorList>
            <person name="Criscuolo A."/>
        </authorList>
    </citation>
    <scope>NUCLEOTIDE SEQUENCE [LARGE SCALE GENOMIC DNA]</scope>
    <source>
        <strain evidence="8">ACIP111625</strain>
    </source>
</reference>
<dbReference type="EMBL" id="UXAW01000028">
    <property type="protein sequence ID" value="VDC19142.1"/>
    <property type="molecule type" value="Genomic_DNA"/>
</dbReference>
<keyword evidence="4 6" id="KW-0472">Membrane</keyword>
<dbReference type="InterPro" id="IPR010817">
    <property type="entry name" value="HemY_N"/>
</dbReference>
<dbReference type="Pfam" id="PF14559">
    <property type="entry name" value="TPR_19"/>
    <property type="match status" value="1"/>
</dbReference>
<feature type="compositionally biased region" description="Pro residues" evidence="5">
    <location>
        <begin position="461"/>
        <end position="470"/>
    </location>
</feature>
<dbReference type="RefSeq" id="WP_124084616.1">
    <property type="nucleotide sequence ID" value="NZ_UXAW01000028.1"/>
</dbReference>
<proteinExistence type="predicted"/>
<gene>
    <name evidence="8" type="ORF">XINFAN_00088</name>
</gene>
<sequence>MLWSLLKIVVFLALIAALAVAAAMLSEQGGQVRLWIFDQEFTLGPVAAILALAAAVLLVWLGLKLVGLLFAVFRFLNGDETAISRYFDRNRERRGYAALSEGMIALASGEPTLAMARARTAERLLHKPELTLLLTAQAAEAAGDSRAASEAWKSLLSDEQTRFVAVRGLLRQKLAKGDTATALKLAEQAFALKPKHGETQDILLKLQAEGGDWAGARGTLSQKLRSGELPRSVYRRRDALLALQEAKTILDEGSTIEAREAAIEANKLSPDLIPAAVIAARALVTKDDRKGAARVLKKAWEAQPHPDLAAAFAATEPAESASERLKRFRSLLASRPDHEESRLTEAELLLATEDFRAAKAALGTLPEDHPTQRVLAILAAAERGMGAPDAEVRGILARALTASRGPEWCCDKCGTVHAQWVPICASCSGFDTLSWREPEGLRASRPASGAELAPLLFAASPPAPEPPPVPVAELPPAEPERPAPEPVAADEGPYETPDEILRRAT</sequence>
<keyword evidence="3 6" id="KW-1133">Transmembrane helix</keyword>
<evidence type="ECO:0000256" key="5">
    <source>
        <dbReference type="SAM" id="MobiDB-lite"/>
    </source>
</evidence>
<dbReference type="PIRSF" id="PIRSF031802">
    <property type="entry name" value="UCP031802"/>
    <property type="match status" value="1"/>
</dbReference>
<dbReference type="InterPro" id="IPR011990">
    <property type="entry name" value="TPR-like_helical_dom_sf"/>
</dbReference>
<dbReference type="Pfam" id="PF07219">
    <property type="entry name" value="HemY_N"/>
    <property type="match status" value="1"/>
</dbReference>
<feature type="domain" description="HemY N-terminal" evidence="7">
    <location>
        <begin position="30"/>
        <end position="143"/>
    </location>
</feature>
<keyword evidence="9" id="KW-1185">Reference proteome</keyword>